<sequence length="112" mass="12524">MLSSGLISAMIFSKSRIMMRLPSRLTTATTQSFSPASRNWLGDSTSSQETRWILLTLSIRKPLAILLKSVTITTLWLGSGLVLMPSQPARSTSGMRRSRREKTPTIWRWALG</sequence>
<name>Q56AQ8_9CAUD</name>
<organism evidence="1">
    <name type="scientific">Bacillus thuringiensis phage MZTP02</name>
    <dbReference type="NCBI Taxonomy" id="311221"/>
    <lineage>
        <taxon>Viruses</taxon>
        <taxon>Duplodnaviria</taxon>
        <taxon>Heunggongvirae</taxon>
        <taxon>Uroviricota</taxon>
        <taxon>Caudoviricetes</taxon>
    </lineage>
</organism>
<reference evidence="1" key="1">
    <citation type="submission" date="2005-03" db="EMBL/GenBank/DDBJ databases">
        <title>Partial sequence analysis of bacteriophage MZTP02.</title>
        <authorList>
            <person name="Liao W."/>
            <person name="Pang Y."/>
        </authorList>
    </citation>
    <scope>NUCLEOTIDE SEQUENCE</scope>
</reference>
<protein>
    <submittedName>
        <fullName evidence="1">Uncharacterized protein</fullName>
    </submittedName>
</protein>
<dbReference type="EMBL" id="AY973586">
    <property type="protein sequence ID" value="AAX62133.1"/>
    <property type="molecule type" value="Genomic_DNA"/>
</dbReference>
<accession>Q56AQ8</accession>
<evidence type="ECO:0000313" key="1">
    <source>
        <dbReference type="EMBL" id="AAX62133.1"/>
    </source>
</evidence>
<proteinExistence type="predicted"/>